<dbReference type="SUPFAM" id="SSF51735">
    <property type="entry name" value="NAD(P)-binding Rossmann-fold domains"/>
    <property type="match status" value="1"/>
</dbReference>
<dbReference type="GO" id="GO:0008270">
    <property type="term" value="F:zinc ion binding"/>
    <property type="evidence" value="ECO:0007669"/>
    <property type="project" value="InterPro"/>
</dbReference>
<dbReference type="EMBL" id="FQXR01000004">
    <property type="protein sequence ID" value="SHH75957.1"/>
    <property type="molecule type" value="Genomic_DNA"/>
</dbReference>
<dbReference type="Pfam" id="PF08240">
    <property type="entry name" value="ADH_N"/>
    <property type="match status" value="1"/>
</dbReference>
<evidence type="ECO:0000256" key="3">
    <source>
        <dbReference type="ARBA" id="ARBA00023002"/>
    </source>
</evidence>
<evidence type="ECO:0000256" key="2">
    <source>
        <dbReference type="ARBA" id="ARBA00022833"/>
    </source>
</evidence>
<dbReference type="InterPro" id="IPR011032">
    <property type="entry name" value="GroES-like_sf"/>
</dbReference>
<dbReference type="InterPro" id="IPR002328">
    <property type="entry name" value="ADH_Zn_CS"/>
</dbReference>
<name>A0A1M5VL60_9FIRM</name>
<protein>
    <submittedName>
        <fullName evidence="7">L-iditol 2-dehydrogenase</fullName>
    </submittedName>
</protein>
<dbReference type="Proteomes" id="UP000184389">
    <property type="component" value="Unassembled WGS sequence"/>
</dbReference>
<dbReference type="AlphaFoldDB" id="A0A1M5VL60"/>
<dbReference type="InterPro" id="IPR013149">
    <property type="entry name" value="ADH-like_C"/>
</dbReference>
<accession>A0A1M5VL60</accession>
<dbReference type="PANTHER" id="PTHR43401:SF2">
    <property type="entry name" value="L-THREONINE 3-DEHYDROGENASE"/>
    <property type="match status" value="1"/>
</dbReference>
<evidence type="ECO:0000256" key="4">
    <source>
        <dbReference type="RuleBase" id="RU361277"/>
    </source>
</evidence>
<evidence type="ECO:0000256" key="1">
    <source>
        <dbReference type="ARBA" id="ARBA00022723"/>
    </source>
</evidence>
<dbReference type="Gene3D" id="3.40.50.720">
    <property type="entry name" value="NAD(P)-binding Rossmann-like Domain"/>
    <property type="match status" value="1"/>
</dbReference>
<proteinExistence type="inferred from homology"/>
<keyword evidence="1 4" id="KW-0479">Metal-binding</keyword>
<dbReference type="PANTHER" id="PTHR43401">
    <property type="entry name" value="L-THREONINE 3-DEHYDROGENASE"/>
    <property type="match status" value="1"/>
</dbReference>
<dbReference type="InterPro" id="IPR013154">
    <property type="entry name" value="ADH-like_N"/>
</dbReference>
<dbReference type="RefSeq" id="WP_072743586.1">
    <property type="nucleotide sequence ID" value="NZ_FQXR01000004.1"/>
</dbReference>
<feature type="domain" description="Alcohol dehydrogenase-like N-terminal" evidence="6">
    <location>
        <begin position="27"/>
        <end position="143"/>
    </location>
</feature>
<dbReference type="InterPro" id="IPR036291">
    <property type="entry name" value="NAD(P)-bd_dom_sf"/>
</dbReference>
<dbReference type="STRING" id="1123281.SAMN02745180_00946"/>
<dbReference type="Pfam" id="PF00107">
    <property type="entry name" value="ADH_zinc_N"/>
    <property type="match status" value="1"/>
</dbReference>
<dbReference type="InterPro" id="IPR050129">
    <property type="entry name" value="Zn_alcohol_dh"/>
</dbReference>
<organism evidence="7 8">
    <name type="scientific">Sporanaerobacter acetigenes DSM 13106</name>
    <dbReference type="NCBI Taxonomy" id="1123281"/>
    <lineage>
        <taxon>Bacteria</taxon>
        <taxon>Bacillati</taxon>
        <taxon>Bacillota</taxon>
        <taxon>Tissierellia</taxon>
        <taxon>Tissierellales</taxon>
        <taxon>Sporanaerobacteraceae</taxon>
        <taxon>Sporanaerobacter</taxon>
    </lineage>
</organism>
<comment type="similarity">
    <text evidence="4">Belongs to the zinc-containing alcohol dehydrogenase family.</text>
</comment>
<keyword evidence="8" id="KW-1185">Reference proteome</keyword>
<gene>
    <name evidence="7" type="ORF">SAMN02745180_00946</name>
</gene>
<evidence type="ECO:0000259" key="5">
    <source>
        <dbReference type="Pfam" id="PF00107"/>
    </source>
</evidence>
<dbReference type="Gene3D" id="3.90.180.10">
    <property type="entry name" value="Medium-chain alcohol dehydrogenases, catalytic domain"/>
    <property type="match status" value="1"/>
</dbReference>
<comment type="cofactor">
    <cofactor evidence="4">
        <name>Zn(2+)</name>
        <dbReference type="ChEBI" id="CHEBI:29105"/>
    </cofactor>
</comment>
<dbReference type="OrthoDB" id="9769198at2"/>
<evidence type="ECO:0000259" key="6">
    <source>
        <dbReference type="Pfam" id="PF08240"/>
    </source>
</evidence>
<keyword evidence="2 4" id="KW-0862">Zinc</keyword>
<feature type="domain" description="Alcohol dehydrogenase-like C-terminal" evidence="5">
    <location>
        <begin position="184"/>
        <end position="305"/>
    </location>
</feature>
<dbReference type="SUPFAM" id="SSF50129">
    <property type="entry name" value="GroES-like"/>
    <property type="match status" value="1"/>
</dbReference>
<dbReference type="PROSITE" id="PS00059">
    <property type="entry name" value="ADH_ZINC"/>
    <property type="match status" value="1"/>
</dbReference>
<reference evidence="7 8" key="1">
    <citation type="submission" date="2016-11" db="EMBL/GenBank/DDBJ databases">
        <authorList>
            <person name="Jaros S."/>
            <person name="Januszkiewicz K."/>
            <person name="Wedrychowicz H."/>
        </authorList>
    </citation>
    <scope>NUCLEOTIDE SEQUENCE [LARGE SCALE GENOMIC DNA]</scope>
    <source>
        <strain evidence="7 8">DSM 13106</strain>
    </source>
</reference>
<dbReference type="GO" id="GO:0016491">
    <property type="term" value="F:oxidoreductase activity"/>
    <property type="evidence" value="ECO:0007669"/>
    <property type="project" value="UniProtKB-KW"/>
</dbReference>
<keyword evidence="3" id="KW-0560">Oxidoreductase</keyword>
<evidence type="ECO:0000313" key="8">
    <source>
        <dbReference type="Proteomes" id="UP000184389"/>
    </source>
</evidence>
<evidence type="ECO:0000313" key="7">
    <source>
        <dbReference type="EMBL" id="SHH75957.1"/>
    </source>
</evidence>
<sequence>MNQKMKAAVITEVNKVELLDVKKPTPGEGEILVNIKACALCTWEQRTFSGVLKMPLPFLGGHEMSGVIEEVGEGINLEQYPIGQKVSLRTLYSCGSCYYCRQGKENMCIEAGKPVVDKHKEIWGPGGLGEYLVVTPKEIFKLPNDLPFEYGALTEPLACVVNSVEQGKVELGEDVVVIGAGIMGLLHVMVCKLRGARVILSEPSVERRKIAEELGADATFDPTKEDLVEKVKSLTEGKGANVVFNTTPIAAVAQQAINAVGKLGRVVMYSSIHPDKPIEVSPQWLHSKQVEITGAVSPTIKSFQTSSILLSKRLIVPEKLITAKYPIEEAQAAFELAVKPDSYRVIVTQK</sequence>